<keyword evidence="2" id="KW-1185">Reference proteome</keyword>
<reference evidence="1" key="1">
    <citation type="submission" date="2021-06" db="EMBL/GenBank/DDBJ databases">
        <authorList>
            <person name="Kallberg Y."/>
            <person name="Tangrot J."/>
            <person name="Rosling A."/>
        </authorList>
    </citation>
    <scope>NUCLEOTIDE SEQUENCE</scope>
    <source>
        <strain evidence="1">AU212A</strain>
    </source>
</reference>
<accession>A0ACA9JUF3</accession>
<evidence type="ECO:0000313" key="1">
    <source>
        <dbReference type="EMBL" id="CAG8436512.1"/>
    </source>
</evidence>
<dbReference type="Proteomes" id="UP000789860">
    <property type="component" value="Unassembled WGS sequence"/>
</dbReference>
<gene>
    <name evidence="1" type="ORF">SCALOS_LOCUS285</name>
</gene>
<comment type="caution">
    <text evidence="1">The sequence shown here is derived from an EMBL/GenBank/DDBJ whole genome shotgun (WGS) entry which is preliminary data.</text>
</comment>
<name>A0ACA9JUF3_9GLOM</name>
<organism evidence="1 2">
    <name type="scientific">Scutellospora calospora</name>
    <dbReference type="NCBI Taxonomy" id="85575"/>
    <lineage>
        <taxon>Eukaryota</taxon>
        <taxon>Fungi</taxon>
        <taxon>Fungi incertae sedis</taxon>
        <taxon>Mucoromycota</taxon>
        <taxon>Glomeromycotina</taxon>
        <taxon>Glomeromycetes</taxon>
        <taxon>Diversisporales</taxon>
        <taxon>Gigasporaceae</taxon>
        <taxon>Scutellospora</taxon>
    </lineage>
</organism>
<sequence>MIVKEDYTDTFADDFEDNNQEIAELHLKKYTKSIEFSLYRKCFEVNNARIICRQTFEYSFSGEQISNKNSLYEDDFYRHWTRLLEQYPQSQGYLNHTLHNSGIQSTQRVKVMNRLIKEGTSSTSSLSIGPIFHKVFELMKKYLSTHILSIQEQQIYNIQPSDIIEIWELLGIVNLNKYYIILLIDSRYLCTCLSVTSRRLYLEDIQDNDDQLNSQHTVRVVTQFQQENYTEISNDLHIFNTFKPTVVFTFKMKKQLRREIWSTALLLVKKGSIINANNKDKENLYISDPLIQKRCERQFNKCIKLASEKKSYGDSRNSAINPTNPNLNIRLLKTTSDNKLHDNSSESSVISLLDYNLNIHKDRQQYIYRNPIHTLDDIQEVDANNTLSKDEAIASDTVNEDIVK</sequence>
<evidence type="ECO:0000313" key="2">
    <source>
        <dbReference type="Proteomes" id="UP000789860"/>
    </source>
</evidence>
<proteinExistence type="predicted"/>
<dbReference type="EMBL" id="CAJVPM010000131">
    <property type="protein sequence ID" value="CAG8436512.1"/>
    <property type="molecule type" value="Genomic_DNA"/>
</dbReference>
<protein>
    <submittedName>
        <fullName evidence="1">6429_t:CDS:1</fullName>
    </submittedName>
</protein>